<dbReference type="RefSeq" id="WP_140866408.1">
    <property type="nucleotide sequence ID" value="NZ_RCZK01000001.1"/>
</dbReference>
<dbReference type="PANTHER" id="PTHR20992">
    <property type="entry name" value="AT15442P-RELATED"/>
    <property type="match status" value="1"/>
</dbReference>
<evidence type="ECO:0000313" key="3">
    <source>
        <dbReference type="EMBL" id="TPG15439.1"/>
    </source>
</evidence>
<proteinExistence type="predicted"/>
<organism evidence="3 4">
    <name type="scientific">Sphingomonas oligophenolica</name>
    <dbReference type="NCBI Taxonomy" id="301154"/>
    <lineage>
        <taxon>Bacteria</taxon>
        <taxon>Pseudomonadati</taxon>
        <taxon>Pseudomonadota</taxon>
        <taxon>Alphaproteobacteria</taxon>
        <taxon>Sphingomonadales</taxon>
        <taxon>Sphingomonadaceae</taxon>
        <taxon>Sphingomonas</taxon>
    </lineage>
</organism>
<feature type="transmembrane region" description="Helical" evidence="2">
    <location>
        <begin position="134"/>
        <end position="152"/>
    </location>
</feature>
<dbReference type="Pfam" id="PF04087">
    <property type="entry name" value="DUF389"/>
    <property type="match status" value="1"/>
</dbReference>
<dbReference type="PANTHER" id="PTHR20992:SF9">
    <property type="entry name" value="AT15442P-RELATED"/>
    <property type="match status" value="1"/>
</dbReference>
<evidence type="ECO:0000256" key="1">
    <source>
        <dbReference type="SAM" id="MobiDB-lite"/>
    </source>
</evidence>
<feature type="region of interest" description="Disordered" evidence="1">
    <location>
        <begin position="491"/>
        <end position="511"/>
    </location>
</feature>
<feature type="transmembrane region" description="Helical" evidence="2">
    <location>
        <begin position="97"/>
        <end position="119"/>
    </location>
</feature>
<feature type="compositionally biased region" description="Pro residues" evidence="1">
    <location>
        <begin position="494"/>
        <end position="511"/>
    </location>
</feature>
<dbReference type="EMBL" id="RCZK01000001">
    <property type="protein sequence ID" value="TPG15439.1"/>
    <property type="molecule type" value="Genomic_DNA"/>
</dbReference>
<reference evidence="3 4" key="1">
    <citation type="journal article" date="2019" name="Environ. Microbiol.">
        <title>Species interactions and distinct microbial communities in high Arctic permafrost affected cryosols are associated with the CH4 and CO2 gas fluxes.</title>
        <authorList>
            <person name="Altshuler I."/>
            <person name="Hamel J."/>
            <person name="Turney S."/>
            <person name="Magnuson E."/>
            <person name="Levesque R."/>
            <person name="Greer C."/>
            <person name="Whyte L.G."/>
        </authorList>
    </citation>
    <scope>NUCLEOTIDE SEQUENCE [LARGE SCALE GENOMIC DNA]</scope>
    <source>
        <strain evidence="3 4">S5.1</strain>
    </source>
</reference>
<dbReference type="AlphaFoldDB" id="A0A502CTK8"/>
<keyword evidence="2" id="KW-0812">Transmembrane</keyword>
<dbReference type="Proteomes" id="UP000318413">
    <property type="component" value="Unassembled WGS sequence"/>
</dbReference>
<evidence type="ECO:0000256" key="2">
    <source>
        <dbReference type="SAM" id="Phobius"/>
    </source>
</evidence>
<dbReference type="OrthoDB" id="9790659at2"/>
<feature type="transmembrane region" description="Helical" evidence="2">
    <location>
        <begin position="64"/>
        <end position="85"/>
    </location>
</feature>
<sequence length="511" mass="53023">MAETGPHHVLLAWWRTHAIAQVEHQAVNERVHEDAGWSQRYLFNTAMSAGIAILGLLLSSPAVVIGAMLISPLMGPIIGLGFALATADAHQIKRASTALIGGSVFAVLFCALLVLVSPLQNVTTEIAARTRPNLFDLLIALFSALAGSYATIRGRAGTIVGVAIATALMPPIAVIGFGLATWNGTVFFGSLLLFVTNFVTIALTAAVMARIYGFGPTLSPHQTAFQSIAILVTLALLAVPLGLSLRRIAFENFANSYARQAVSDVFGSQARISQLDLDFRSSPIKLTATVLTPTYRADANRKVERTFAKAAGQGAAVSIEQYRVGTGPGAAEAAALQAAASQGSVSSVDAEVAELVERLALVAGVDQGQIMVDRDNKRARVAATLLPGAQLSAYHLLESRVAGVEPGWTIALVPPAAPLPDVSFGDDDAPDAAGRAALGEAIWAAKRLGLAIEVRGPIAQATTVVQAFAKAGIAATRVGGGRTVTLRWAVPDPTATPLPAPGATPTPAPPR</sequence>
<accession>A0A502CTK8</accession>
<name>A0A502CTK8_9SPHN</name>
<keyword evidence="4" id="KW-1185">Reference proteome</keyword>
<feature type="transmembrane region" description="Helical" evidence="2">
    <location>
        <begin position="41"/>
        <end position="58"/>
    </location>
</feature>
<protein>
    <submittedName>
        <fullName evidence="3">DUF389 domain-containing protein</fullName>
    </submittedName>
</protein>
<gene>
    <name evidence="3" type="ORF">EAH84_01110</name>
</gene>
<keyword evidence="2" id="KW-1133">Transmembrane helix</keyword>
<feature type="transmembrane region" description="Helical" evidence="2">
    <location>
        <begin position="186"/>
        <end position="212"/>
    </location>
</feature>
<feature type="transmembrane region" description="Helical" evidence="2">
    <location>
        <begin position="224"/>
        <end position="243"/>
    </location>
</feature>
<keyword evidence="2" id="KW-0472">Membrane</keyword>
<feature type="transmembrane region" description="Helical" evidence="2">
    <location>
        <begin position="159"/>
        <end position="180"/>
    </location>
</feature>
<comment type="caution">
    <text evidence="3">The sequence shown here is derived from an EMBL/GenBank/DDBJ whole genome shotgun (WGS) entry which is preliminary data.</text>
</comment>
<dbReference type="InterPro" id="IPR005240">
    <property type="entry name" value="DUF389"/>
</dbReference>
<evidence type="ECO:0000313" key="4">
    <source>
        <dbReference type="Proteomes" id="UP000318413"/>
    </source>
</evidence>